<keyword evidence="2" id="KW-1185">Reference proteome</keyword>
<gene>
    <name evidence="1" type="ORF">ONZ43_g885</name>
</gene>
<proteinExistence type="predicted"/>
<sequence>MPTPYKRKLRAALPKSGMKYHSEKKLMHNHRREKRVTDSLKAAGYQITHAAITSVLVDLFRKAAPIVAEAHAQGEALWDSLSRVQTEIDWARNLPEAIFFELVVRFVEARYEWEKNPTYPYYAYELYNPAVVELVKFLASIGDHGANNSWVLTDAVFFNELARGLDVDEDEDEDTMMMDYNPHGSGFSDENEDPIVGDPIVGDIVPPLAQMTIQEEEL</sequence>
<evidence type="ECO:0000313" key="2">
    <source>
        <dbReference type="Proteomes" id="UP001153334"/>
    </source>
</evidence>
<dbReference type="EMBL" id="JAPESX010000129">
    <property type="protein sequence ID" value="KAJ8123076.1"/>
    <property type="molecule type" value="Genomic_DNA"/>
</dbReference>
<comment type="caution">
    <text evidence="1">The sequence shown here is derived from an EMBL/GenBank/DDBJ whole genome shotgun (WGS) entry which is preliminary data.</text>
</comment>
<dbReference type="Proteomes" id="UP001153334">
    <property type="component" value="Unassembled WGS sequence"/>
</dbReference>
<accession>A0ACC2J6S3</accession>
<protein>
    <submittedName>
        <fullName evidence="1">Uncharacterized protein</fullName>
    </submittedName>
</protein>
<organism evidence="1 2">
    <name type="scientific">Nemania bipapillata</name>
    <dbReference type="NCBI Taxonomy" id="110536"/>
    <lineage>
        <taxon>Eukaryota</taxon>
        <taxon>Fungi</taxon>
        <taxon>Dikarya</taxon>
        <taxon>Ascomycota</taxon>
        <taxon>Pezizomycotina</taxon>
        <taxon>Sordariomycetes</taxon>
        <taxon>Xylariomycetidae</taxon>
        <taxon>Xylariales</taxon>
        <taxon>Xylariaceae</taxon>
        <taxon>Nemania</taxon>
    </lineage>
</organism>
<name>A0ACC2J6S3_9PEZI</name>
<evidence type="ECO:0000313" key="1">
    <source>
        <dbReference type="EMBL" id="KAJ8123076.1"/>
    </source>
</evidence>
<reference evidence="1" key="1">
    <citation type="submission" date="2022-11" db="EMBL/GenBank/DDBJ databases">
        <title>Genome Sequence of Nemania bipapillata.</title>
        <authorList>
            <person name="Buettner E."/>
        </authorList>
    </citation>
    <scope>NUCLEOTIDE SEQUENCE</scope>
    <source>
        <strain evidence="1">CP14</strain>
    </source>
</reference>